<dbReference type="RefSeq" id="WP_310263050.1">
    <property type="nucleotide sequence ID" value="NZ_JAVDXU010000001.1"/>
</dbReference>
<proteinExistence type="predicted"/>
<keyword evidence="1" id="KW-0472">Membrane</keyword>
<dbReference type="SUPFAM" id="SSF52833">
    <property type="entry name" value="Thioredoxin-like"/>
    <property type="match status" value="1"/>
</dbReference>
<comment type="caution">
    <text evidence="2">The sequence shown here is derived from an EMBL/GenBank/DDBJ whole genome shotgun (WGS) entry which is preliminary data.</text>
</comment>
<keyword evidence="1" id="KW-0812">Transmembrane</keyword>
<evidence type="ECO:0000256" key="1">
    <source>
        <dbReference type="SAM" id="Phobius"/>
    </source>
</evidence>
<accession>A0ABU1YJ56</accession>
<reference evidence="2 3" key="1">
    <citation type="submission" date="2023-07" db="EMBL/GenBank/DDBJ databases">
        <title>Sorghum-associated microbial communities from plants grown in Nebraska, USA.</title>
        <authorList>
            <person name="Schachtman D."/>
        </authorList>
    </citation>
    <scope>NUCLEOTIDE SEQUENCE [LARGE SCALE GENOMIC DNA]</scope>
    <source>
        <strain evidence="2 3">BE314</strain>
    </source>
</reference>
<protein>
    <submittedName>
        <fullName evidence="2">Cytochrome oxidase Cu insertion factor (SCO1/SenC/PrrC family)</fullName>
    </submittedName>
</protein>
<dbReference type="EMBL" id="JAVDXU010000001">
    <property type="protein sequence ID" value="MDR7268877.1"/>
    <property type="molecule type" value="Genomic_DNA"/>
</dbReference>
<evidence type="ECO:0000313" key="2">
    <source>
        <dbReference type="EMBL" id="MDR7268877.1"/>
    </source>
</evidence>
<organism evidence="2 3">
    <name type="scientific">Roseateles saccharophilus</name>
    <name type="common">Pseudomonas saccharophila</name>
    <dbReference type="NCBI Taxonomy" id="304"/>
    <lineage>
        <taxon>Bacteria</taxon>
        <taxon>Pseudomonadati</taxon>
        <taxon>Pseudomonadota</taxon>
        <taxon>Betaproteobacteria</taxon>
        <taxon>Burkholderiales</taxon>
        <taxon>Sphaerotilaceae</taxon>
        <taxon>Roseateles</taxon>
    </lineage>
</organism>
<keyword evidence="3" id="KW-1185">Reference proteome</keyword>
<dbReference type="InterPro" id="IPR036249">
    <property type="entry name" value="Thioredoxin-like_sf"/>
</dbReference>
<evidence type="ECO:0000313" key="3">
    <source>
        <dbReference type="Proteomes" id="UP001180453"/>
    </source>
</evidence>
<feature type="transmembrane region" description="Helical" evidence="1">
    <location>
        <begin position="21"/>
        <end position="41"/>
    </location>
</feature>
<gene>
    <name evidence="2" type="ORF">J2X20_001506</name>
</gene>
<sequence length="210" mass="23031">MHSLPDPRTSTQQRVGRWKMLLVLAMCAAPVVASYFTFYVVKPSGSAYGELVAPAVDMPADLPLTDLQGRPVAPASLRGQWLLAVVQGSDCPAACERQLFVQRQLREMLGKERARVDKLWLIPDTGTPRAEVLAAIGQKGAEVTVLRVPAERLAAWLEPAAGHGLAKHFYIIDPMGRWMERAPAEPEPKKLKADLDKLLRASASWDTAGR</sequence>
<keyword evidence="1" id="KW-1133">Transmembrane helix</keyword>
<dbReference type="Proteomes" id="UP001180453">
    <property type="component" value="Unassembled WGS sequence"/>
</dbReference>
<dbReference type="Gene3D" id="3.40.30.10">
    <property type="entry name" value="Glutaredoxin"/>
    <property type="match status" value="1"/>
</dbReference>
<name>A0ABU1YJ56_ROSSA</name>